<comment type="similarity">
    <text evidence="1">Belongs to the PheA/TfdB FAD monooxygenase family.</text>
</comment>
<evidence type="ECO:0000256" key="4">
    <source>
        <dbReference type="ARBA" id="ARBA00023002"/>
    </source>
</evidence>
<keyword evidence="3" id="KW-0274">FAD</keyword>
<dbReference type="Gene3D" id="3.50.50.60">
    <property type="entry name" value="FAD/NAD(P)-binding domain"/>
    <property type="match status" value="1"/>
</dbReference>
<dbReference type="CDD" id="cd02979">
    <property type="entry name" value="PHOX_C"/>
    <property type="match status" value="1"/>
</dbReference>
<dbReference type="Gene3D" id="3.30.9.10">
    <property type="entry name" value="D-Amino Acid Oxidase, subunit A, domain 2"/>
    <property type="match status" value="1"/>
</dbReference>
<protein>
    <submittedName>
        <fullName evidence="7">Phenol hydroxylase</fullName>
    </submittedName>
</protein>
<dbReference type="AlphaFoldDB" id="A0A5J5EP06"/>
<dbReference type="InterPro" id="IPR038220">
    <property type="entry name" value="PHOX_C_sf"/>
</dbReference>
<reference evidence="7 8" key="1">
    <citation type="submission" date="2019-09" db="EMBL/GenBank/DDBJ databases">
        <title>Draft genome of the ectomycorrhizal ascomycete Sphaerosporella brunnea.</title>
        <authorList>
            <consortium name="DOE Joint Genome Institute"/>
            <person name="Benucci G.M."/>
            <person name="Marozzi G."/>
            <person name="Antonielli L."/>
            <person name="Sanchez S."/>
            <person name="Marco P."/>
            <person name="Wang X."/>
            <person name="Falini L.B."/>
            <person name="Barry K."/>
            <person name="Haridas S."/>
            <person name="Lipzen A."/>
            <person name="Labutti K."/>
            <person name="Grigoriev I.V."/>
            <person name="Murat C."/>
            <person name="Martin F."/>
            <person name="Albertini E."/>
            <person name="Donnini D."/>
            <person name="Bonito G."/>
        </authorList>
    </citation>
    <scope>NUCLEOTIDE SEQUENCE [LARGE SCALE GENOMIC DNA]</scope>
    <source>
        <strain evidence="7 8">Sb_GMNB300</strain>
    </source>
</reference>
<dbReference type="GO" id="GO:0071949">
    <property type="term" value="F:FAD binding"/>
    <property type="evidence" value="ECO:0007669"/>
    <property type="project" value="InterPro"/>
</dbReference>
<sequence length="669" mass="75119">MVAATEATAPKKDVPTSDIDVLIVGAGPAGYMAAAWLTRFKGLKVRIVEKRDGKIFAGQADGLQCRTLEVLDSFGFADRAWKDANHMLEISFWNPDESGKGVVRTGRIPDMMPGLSRFSQIVLHQGWVESYFRDNIRKYGGPEVEFSTMPERMEIDESAVDNDAAYPVKVVLRHLKEEAAAPEQFGHKVLNGLFRSANLVSEKEEDSGLAKEETKASVEVVNCKYVIGCDGAHSWVRRQLGFEMIGEHTDYVWGVLDIVPLTNFPDIRNRCAIHSAECGSVMVIPREGALVRFYIQLSEVERDSDGRVKRSKITPEMILAQAQKIMAPYTITYEEIQWFTAYQIGQRVVNEFSAHNRVFITGDAAHTHSPKAGQGMNTSMMDTYNLAWKIGEVCQGLASRSVLSTYGYERSMVAHDLINFDKKFAKLFSGKPAKDAADEAGISLEEFKKVFEQSHFFASGVSIDYNGSLLIAKPSPAVEDKYNPVRPSVVVSKCNLASNIPVGQRFNSFKVLNQSDARPWHMHELMKSDGRWRIIVFAGDVLDKPQMARLNKFAAHLDSDSSFVSKYTPKNRPRNGLFHFLTVHSSPRVEVELHDFPAALRPDHDYWSVYVDDMSFHEGHGEAYKNYGVDKKKGCVVVVRPDQYVSLLCELEDVEAIEKFFAEFLIPQN</sequence>
<dbReference type="SUPFAM" id="SSF54373">
    <property type="entry name" value="FAD-linked reductases, C-terminal domain"/>
    <property type="match status" value="1"/>
</dbReference>
<accession>A0A5J5EP06</accession>
<dbReference type="PANTHER" id="PTHR43004:SF20">
    <property type="entry name" value="2-MONOOXYGENASE, PUTATIVE (AFU_ORTHOLOGUE AFUA_1G13660)-RELATED"/>
    <property type="match status" value="1"/>
</dbReference>
<dbReference type="GO" id="GO:0016709">
    <property type="term" value="F:oxidoreductase activity, acting on paired donors, with incorporation or reduction of molecular oxygen, NAD(P)H as one donor, and incorporation of one atom of oxygen"/>
    <property type="evidence" value="ECO:0007669"/>
    <property type="project" value="UniProtKB-ARBA"/>
</dbReference>
<dbReference type="Gene3D" id="3.40.30.20">
    <property type="match status" value="1"/>
</dbReference>
<dbReference type="InterPro" id="IPR036249">
    <property type="entry name" value="Thioredoxin-like_sf"/>
</dbReference>
<evidence type="ECO:0000313" key="7">
    <source>
        <dbReference type="EMBL" id="KAA8898625.1"/>
    </source>
</evidence>
<evidence type="ECO:0000259" key="5">
    <source>
        <dbReference type="Pfam" id="PF01494"/>
    </source>
</evidence>
<dbReference type="InParanoid" id="A0A5J5EP06"/>
<feature type="domain" description="FAD-binding" evidence="5">
    <location>
        <begin position="19"/>
        <end position="420"/>
    </location>
</feature>
<keyword evidence="4" id="KW-0560">Oxidoreductase</keyword>
<keyword evidence="2" id="KW-0285">Flavoprotein</keyword>
<evidence type="ECO:0000256" key="2">
    <source>
        <dbReference type="ARBA" id="ARBA00022630"/>
    </source>
</evidence>
<name>A0A5J5EP06_9PEZI</name>
<keyword evidence="8" id="KW-1185">Reference proteome</keyword>
<dbReference type="InterPro" id="IPR036188">
    <property type="entry name" value="FAD/NAD-bd_sf"/>
</dbReference>
<dbReference type="SUPFAM" id="SSF51905">
    <property type="entry name" value="FAD/NAD(P)-binding domain"/>
    <property type="match status" value="1"/>
</dbReference>
<dbReference type="InterPro" id="IPR002938">
    <property type="entry name" value="FAD-bd"/>
</dbReference>
<dbReference type="InterPro" id="IPR050641">
    <property type="entry name" value="RIFMO-like"/>
</dbReference>
<dbReference type="OrthoDB" id="1716816at2759"/>
<evidence type="ECO:0000313" key="8">
    <source>
        <dbReference type="Proteomes" id="UP000326924"/>
    </source>
</evidence>
<gene>
    <name evidence="7" type="ORF">FN846DRAFT_205692</name>
</gene>
<evidence type="ECO:0000256" key="1">
    <source>
        <dbReference type="ARBA" id="ARBA00007801"/>
    </source>
</evidence>
<evidence type="ECO:0000259" key="6">
    <source>
        <dbReference type="Pfam" id="PF07976"/>
    </source>
</evidence>
<comment type="caution">
    <text evidence="7">The sequence shown here is derived from an EMBL/GenBank/DDBJ whole genome shotgun (WGS) entry which is preliminary data.</text>
</comment>
<dbReference type="PANTHER" id="PTHR43004">
    <property type="entry name" value="TRK SYSTEM POTASSIUM UPTAKE PROTEIN"/>
    <property type="match status" value="1"/>
</dbReference>
<feature type="domain" description="Phenol hydroxylase-like C-terminal dimerisation" evidence="6">
    <location>
        <begin position="464"/>
        <end position="668"/>
    </location>
</feature>
<dbReference type="Pfam" id="PF07976">
    <property type="entry name" value="Phe_hydrox_dim"/>
    <property type="match status" value="1"/>
</dbReference>
<dbReference type="EMBL" id="VXIS01000181">
    <property type="protein sequence ID" value="KAA8898625.1"/>
    <property type="molecule type" value="Genomic_DNA"/>
</dbReference>
<dbReference type="InterPro" id="IPR012941">
    <property type="entry name" value="Phe_hydrox_C_dim_dom"/>
</dbReference>
<dbReference type="PRINTS" id="PR00420">
    <property type="entry name" value="RNGMNOXGNASE"/>
</dbReference>
<dbReference type="Proteomes" id="UP000326924">
    <property type="component" value="Unassembled WGS sequence"/>
</dbReference>
<evidence type="ECO:0000256" key="3">
    <source>
        <dbReference type="ARBA" id="ARBA00022827"/>
    </source>
</evidence>
<dbReference type="Pfam" id="PF01494">
    <property type="entry name" value="FAD_binding_3"/>
    <property type="match status" value="1"/>
</dbReference>
<organism evidence="7 8">
    <name type="scientific">Sphaerosporella brunnea</name>
    <dbReference type="NCBI Taxonomy" id="1250544"/>
    <lineage>
        <taxon>Eukaryota</taxon>
        <taxon>Fungi</taxon>
        <taxon>Dikarya</taxon>
        <taxon>Ascomycota</taxon>
        <taxon>Pezizomycotina</taxon>
        <taxon>Pezizomycetes</taxon>
        <taxon>Pezizales</taxon>
        <taxon>Pyronemataceae</taxon>
        <taxon>Sphaerosporella</taxon>
    </lineage>
</organism>
<dbReference type="SUPFAM" id="SSF52833">
    <property type="entry name" value="Thioredoxin-like"/>
    <property type="match status" value="1"/>
</dbReference>
<proteinExistence type="inferred from homology"/>